<feature type="region of interest" description="Disordered" evidence="2">
    <location>
        <begin position="356"/>
        <end position="375"/>
    </location>
</feature>
<dbReference type="OrthoDB" id="412876at2759"/>
<name>A0A812NTV4_SYMPI</name>
<evidence type="ECO:0000313" key="3">
    <source>
        <dbReference type="EMBL" id="CAE7331634.1"/>
    </source>
</evidence>
<dbReference type="Gene3D" id="3.40.50.150">
    <property type="entry name" value="Vaccinia Virus protein VP39"/>
    <property type="match status" value="1"/>
</dbReference>
<evidence type="ECO:0000256" key="2">
    <source>
        <dbReference type="SAM" id="MobiDB-lite"/>
    </source>
</evidence>
<dbReference type="SUPFAM" id="SSF53335">
    <property type="entry name" value="S-adenosyl-L-methionine-dependent methyltransferases"/>
    <property type="match status" value="1"/>
</dbReference>
<keyword evidence="1" id="KW-0949">S-adenosyl-L-methionine</keyword>
<dbReference type="AlphaFoldDB" id="A0A812NTV4"/>
<dbReference type="EMBL" id="CAJNIZ010012225">
    <property type="protein sequence ID" value="CAE7331634.1"/>
    <property type="molecule type" value="Genomic_DNA"/>
</dbReference>
<protein>
    <submittedName>
        <fullName evidence="3">PRMT7 protein</fullName>
    </submittedName>
</protein>
<dbReference type="GO" id="GO:0016274">
    <property type="term" value="F:protein-arginine N-methyltransferase activity"/>
    <property type="evidence" value="ECO:0007669"/>
    <property type="project" value="InterPro"/>
</dbReference>
<keyword evidence="4" id="KW-1185">Reference proteome</keyword>
<comment type="caution">
    <text evidence="3">The sequence shown here is derived from an EMBL/GenBank/DDBJ whole genome shotgun (WGS) entry which is preliminary data.</text>
</comment>
<dbReference type="InterPro" id="IPR029063">
    <property type="entry name" value="SAM-dependent_MTases_sf"/>
</dbReference>
<evidence type="ECO:0000256" key="1">
    <source>
        <dbReference type="ARBA" id="ARBA00022691"/>
    </source>
</evidence>
<dbReference type="CDD" id="cd02440">
    <property type="entry name" value="AdoMet_MTases"/>
    <property type="match status" value="1"/>
</dbReference>
<dbReference type="Proteomes" id="UP000649617">
    <property type="component" value="Unassembled WGS sequence"/>
</dbReference>
<sequence>MPGGLAVHAGQAVPGLSARRNDGRVWIDWDFARSVVPPFGYMALSDWYFEMLRDAARHDLYERALQVEISKVKEKSGGGCTVLDVGSGDGILSMMAIRSGATAAIGVEYVAQIARASEEVISANRTSNALGHSPLNIWCTDVRGVSELPEQQRFDVLVSELMDASGLGENLILLTEGSKRRLCKQHAPVIPCRLRLKAVLCEVRLPDIDGINIDAFWPFWPNDRAFDGSLWLAVDLDKHEGNFKVLTEPVSLFEVELGKADVDAIPVRGQYGFHGKAPGICNMVVWWFEAQLSQTDPGVVLTNAPTQLDGRHSATCWGQAAAELIGTAKVQPGEVTSVTMDMVFGDYQLRFRTAENAGGQGRECRDEPPPGAPPYSARFKDMLKEWRSRQKELGRLGRDVGRTAIRDADVEAVAALQRAALALALHPQGFGVEPASAAKILSGWYAVGGEGRT</sequence>
<proteinExistence type="predicted"/>
<dbReference type="PANTHER" id="PTHR11006:SF4">
    <property type="entry name" value="PROTEIN ARGININE N-METHYLTRANSFERASE 7"/>
    <property type="match status" value="1"/>
</dbReference>
<dbReference type="GO" id="GO:0042054">
    <property type="term" value="F:histone methyltransferase activity"/>
    <property type="evidence" value="ECO:0007669"/>
    <property type="project" value="TreeGrafter"/>
</dbReference>
<dbReference type="Gene3D" id="2.70.160.11">
    <property type="entry name" value="Hnrnp arginine n-methyltransferase1"/>
    <property type="match status" value="1"/>
</dbReference>
<dbReference type="Pfam" id="PF06325">
    <property type="entry name" value="PrmA"/>
    <property type="match status" value="1"/>
</dbReference>
<gene>
    <name evidence="3" type="primary">PRMT7</name>
    <name evidence="3" type="ORF">SPIL2461_LOCUS7711</name>
</gene>
<evidence type="ECO:0000313" key="4">
    <source>
        <dbReference type="Proteomes" id="UP000649617"/>
    </source>
</evidence>
<dbReference type="InterPro" id="IPR025799">
    <property type="entry name" value="Arg_MeTrfase"/>
</dbReference>
<organism evidence="3 4">
    <name type="scientific">Symbiodinium pilosum</name>
    <name type="common">Dinoflagellate</name>
    <dbReference type="NCBI Taxonomy" id="2952"/>
    <lineage>
        <taxon>Eukaryota</taxon>
        <taxon>Sar</taxon>
        <taxon>Alveolata</taxon>
        <taxon>Dinophyceae</taxon>
        <taxon>Suessiales</taxon>
        <taxon>Symbiodiniaceae</taxon>
        <taxon>Symbiodinium</taxon>
    </lineage>
</organism>
<dbReference type="PANTHER" id="PTHR11006">
    <property type="entry name" value="PROTEIN ARGININE N-METHYLTRANSFERASE"/>
    <property type="match status" value="1"/>
</dbReference>
<accession>A0A812NTV4</accession>
<reference evidence="3" key="1">
    <citation type="submission" date="2021-02" db="EMBL/GenBank/DDBJ databases">
        <authorList>
            <person name="Dougan E. K."/>
            <person name="Rhodes N."/>
            <person name="Thang M."/>
            <person name="Chan C."/>
        </authorList>
    </citation>
    <scope>NUCLEOTIDE SEQUENCE</scope>
</reference>